<dbReference type="AlphaFoldDB" id="A0A0M3QEV2"/>
<dbReference type="GO" id="GO:0005524">
    <property type="term" value="F:ATP binding"/>
    <property type="evidence" value="ECO:0007669"/>
    <property type="project" value="UniProtKB-KW"/>
</dbReference>
<name>A0A0M3QEV2_9BACT</name>
<dbReference type="InterPro" id="IPR036097">
    <property type="entry name" value="HisK_dim/P_sf"/>
</dbReference>
<evidence type="ECO:0000256" key="8">
    <source>
        <dbReference type="ARBA" id="ARBA00022777"/>
    </source>
</evidence>
<dbReference type="PATRIC" id="fig|1603606.3.peg.363"/>
<dbReference type="CDD" id="cd00082">
    <property type="entry name" value="HisKA"/>
    <property type="match status" value="1"/>
</dbReference>
<dbReference type="SUPFAM" id="SSF55785">
    <property type="entry name" value="PYP-like sensor domain (PAS domain)"/>
    <property type="match status" value="2"/>
</dbReference>
<dbReference type="SUPFAM" id="SSF47384">
    <property type="entry name" value="Homodimeric domain of signal transducing histidine kinase"/>
    <property type="match status" value="1"/>
</dbReference>
<dbReference type="Gene3D" id="3.30.565.10">
    <property type="entry name" value="Histidine kinase-like ATPase, C-terminal domain"/>
    <property type="match status" value="1"/>
</dbReference>
<dbReference type="CDD" id="cd00130">
    <property type="entry name" value="PAS"/>
    <property type="match status" value="1"/>
</dbReference>
<evidence type="ECO:0000256" key="7">
    <source>
        <dbReference type="ARBA" id="ARBA00022741"/>
    </source>
</evidence>
<organism evidence="16 17">
    <name type="scientific">Desulfuromonas soudanensis</name>
    <dbReference type="NCBI Taxonomy" id="1603606"/>
    <lineage>
        <taxon>Bacteria</taxon>
        <taxon>Pseudomonadati</taxon>
        <taxon>Thermodesulfobacteriota</taxon>
        <taxon>Desulfuromonadia</taxon>
        <taxon>Desulfuromonadales</taxon>
        <taxon>Desulfuromonadaceae</taxon>
        <taxon>Desulfuromonas</taxon>
    </lineage>
</organism>
<dbReference type="PROSITE" id="PS50109">
    <property type="entry name" value="HIS_KIN"/>
    <property type="match status" value="1"/>
</dbReference>
<dbReference type="NCBIfam" id="TIGR00229">
    <property type="entry name" value="sensory_box"/>
    <property type="match status" value="1"/>
</dbReference>
<evidence type="ECO:0000256" key="9">
    <source>
        <dbReference type="ARBA" id="ARBA00022840"/>
    </source>
</evidence>
<evidence type="ECO:0000256" key="10">
    <source>
        <dbReference type="ARBA" id="ARBA00022989"/>
    </source>
</evidence>
<keyword evidence="17" id="KW-1185">Reference proteome</keyword>
<accession>A0A0M3QEV2</accession>
<comment type="catalytic activity">
    <reaction evidence="1">
        <text>ATP + protein L-histidine = ADP + protein N-phospho-L-histidine.</text>
        <dbReference type="EC" id="2.7.13.3"/>
    </reaction>
</comment>
<dbReference type="EC" id="2.7.13.3" evidence="3"/>
<gene>
    <name evidence="16" type="ORF">DSOUD_0334</name>
</gene>
<keyword evidence="4" id="KW-0597">Phosphoprotein</keyword>
<reference evidence="16 17" key="1">
    <citation type="submission" date="2015-07" db="EMBL/GenBank/DDBJ databases">
        <title>Isolation and Genomic Characterization of a Novel Halophilic Metal-Reducing Deltaproteobacterium from the Deep Subsurface.</title>
        <authorList>
            <person name="Badalamenti J.P."/>
            <person name="Summers Z.M."/>
            <person name="Gralnick J.A."/>
            <person name="Bond D.R."/>
        </authorList>
    </citation>
    <scope>NUCLEOTIDE SEQUENCE [LARGE SCALE GENOMIC DNA]</scope>
    <source>
        <strain evidence="16 17">WTL</strain>
    </source>
</reference>
<dbReference type="Proteomes" id="UP000057158">
    <property type="component" value="Chromosome"/>
</dbReference>
<keyword evidence="9" id="KW-0067">ATP-binding</keyword>
<evidence type="ECO:0000256" key="1">
    <source>
        <dbReference type="ARBA" id="ARBA00000085"/>
    </source>
</evidence>
<dbReference type="PROSITE" id="PS50113">
    <property type="entry name" value="PAC"/>
    <property type="match status" value="2"/>
</dbReference>
<keyword evidence="7" id="KW-0547">Nucleotide-binding</keyword>
<evidence type="ECO:0000259" key="15">
    <source>
        <dbReference type="PROSITE" id="PS50113"/>
    </source>
</evidence>
<evidence type="ECO:0000256" key="12">
    <source>
        <dbReference type="ARBA" id="ARBA00023136"/>
    </source>
</evidence>
<dbReference type="PROSITE" id="PS50112">
    <property type="entry name" value="PAS"/>
    <property type="match status" value="1"/>
</dbReference>
<dbReference type="InterPro" id="IPR000700">
    <property type="entry name" value="PAS-assoc_C"/>
</dbReference>
<dbReference type="Pfam" id="PF02518">
    <property type="entry name" value="HATPase_c"/>
    <property type="match status" value="1"/>
</dbReference>
<keyword evidence="8 16" id="KW-0418">Kinase</keyword>
<evidence type="ECO:0000256" key="2">
    <source>
        <dbReference type="ARBA" id="ARBA00004141"/>
    </source>
</evidence>
<dbReference type="InterPro" id="IPR003594">
    <property type="entry name" value="HATPase_dom"/>
</dbReference>
<dbReference type="SMART" id="SM00086">
    <property type="entry name" value="PAC"/>
    <property type="match status" value="2"/>
</dbReference>
<feature type="domain" description="PAC" evidence="15">
    <location>
        <begin position="325"/>
        <end position="377"/>
    </location>
</feature>
<dbReference type="GO" id="GO:0007234">
    <property type="term" value="P:osmosensory signaling via phosphorelay pathway"/>
    <property type="evidence" value="ECO:0007669"/>
    <property type="project" value="TreeGrafter"/>
</dbReference>
<dbReference type="GO" id="GO:0000156">
    <property type="term" value="F:phosphorelay response regulator activity"/>
    <property type="evidence" value="ECO:0007669"/>
    <property type="project" value="TreeGrafter"/>
</dbReference>
<dbReference type="PANTHER" id="PTHR42878">
    <property type="entry name" value="TWO-COMPONENT HISTIDINE KINASE"/>
    <property type="match status" value="1"/>
</dbReference>
<dbReference type="EMBL" id="CP010802">
    <property type="protein sequence ID" value="ALC15129.1"/>
    <property type="molecule type" value="Genomic_DNA"/>
</dbReference>
<dbReference type="InterPro" id="IPR005467">
    <property type="entry name" value="His_kinase_dom"/>
</dbReference>
<dbReference type="FunFam" id="3.30.565.10:FF:000006">
    <property type="entry name" value="Sensor histidine kinase WalK"/>
    <property type="match status" value="1"/>
</dbReference>
<protein>
    <recommendedName>
        <fullName evidence="3">histidine kinase</fullName>
        <ecNumber evidence="3">2.7.13.3</ecNumber>
    </recommendedName>
</protein>
<dbReference type="CDD" id="cd00075">
    <property type="entry name" value="HATPase"/>
    <property type="match status" value="1"/>
</dbReference>
<evidence type="ECO:0000313" key="17">
    <source>
        <dbReference type="Proteomes" id="UP000057158"/>
    </source>
</evidence>
<dbReference type="GO" id="GO:0016020">
    <property type="term" value="C:membrane"/>
    <property type="evidence" value="ECO:0007669"/>
    <property type="project" value="UniProtKB-SubCell"/>
</dbReference>
<evidence type="ECO:0000259" key="14">
    <source>
        <dbReference type="PROSITE" id="PS50112"/>
    </source>
</evidence>
<keyword evidence="12" id="KW-0472">Membrane</keyword>
<feature type="domain" description="Histidine kinase" evidence="13">
    <location>
        <begin position="381"/>
        <end position="593"/>
    </location>
</feature>
<evidence type="ECO:0000256" key="11">
    <source>
        <dbReference type="ARBA" id="ARBA00023012"/>
    </source>
</evidence>
<dbReference type="InterPro" id="IPR050351">
    <property type="entry name" value="BphY/WalK/GraS-like"/>
</dbReference>
<evidence type="ECO:0000256" key="3">
    <source>
        <dbReference type="ARBA" id="ARBA00012438"/>
    </source>
</evidence>
<dbReference type="InterPro" id="IPR003661">
    <property type="entry name" value="HisK_dim/P_dom"/>
</dbReference>
<keyword evidence="11" id="KW-0902">Two-component regulatory system</keyword>
<keyword evidence="5" id="KW-0808">Transferase</keyword>
<dbReference type="InterPro" id="IPR035965">
    <property type="entry name" value="PAS-like_dom_sf"/>
</dbReference>
<evidence type="ECO:0000313" key="16">
    <source>
        <dbReference type="EMBL" id="ALC15129.1"/>
    </source>
</evidence>
<keyword evidence="6" id="KW-0812">Transmembrane</keyword>
<dbReference type="SMART" id="SM00387">
    <property type="entry name" value="HATPase_c"/>
    <property type="match status" value="1"/>
</dbReference>
<dbReference type="InterPro" id="IPR036890">
    <property type="entry name" value="HATPase_C_sf"/>
</dbReference>
<dbReference type="Gene3D" id="3.30.450.20">
    <property type="entry name" value="PAS domain"/>
    <property type="match status" value="2"/>
</dbReference>
<dbReference type="SUPFAM" id="SSF55874">
    <property type="entry name" value="ATPase domain of HSP90 chaperone/DNA topoisomerase II/histidine kinase"/>
    <property type="match status" value="1"/>
</dbReference>
<dbReference type="GO" id="GO:0030295">
    <property type="term" value="F:protein kinase activator activity"/>
    <property type="evidence" value="ECO:0007669"/>
    <property type="project" value="TreeGrafter"/>
</dbReference>
<comment type="subcellular location">
    <subcellularLocation>
        <location evidence="2">Membrane</location>
        <topology evidence="2">Multi-pass membrane protein</topology>
    </subcellularLocation>
</comment>
<feature type="domain" description="PAC" evidence="15">
    <location>
        <begin position="205"/>
        <end position="255"/>
    </location>
</feature>
<dbReference type="PANTHER" id="PTHR42878:SF7">
    <property type="entry name" value="SENSOR HISTIDINE KINASE GLRK"/>
    <property type="match status" value="1"/>
</dbReference>
<dbReference type="GO" id="GO:0000155">
    <property type="term" value="F:phosphorelay sensor kinase activity"/>
    <property type="evidence" value="ECO:0007669"/>
    <property type="project" value="InterPro"/>
</dbReference>
<dbReference type="Pfam" id="PF08448">
    <property type="entry name" value="PAS_4"/>
    <property type="match status" value="1"/>
</dbReference>
<dbReference type="InterPro" id="IPR013656">
    <property type="entry name" value="PAS_4"/>
</dbReference>
<feature type="domain" description="PAS" evidence="14">
    <location>
        <begin position="131"/>
        <end position="176"/>
    </location>
</feature>
<dbReference type="Pfam" id="PF00512">
    <property type="entry name" value="HisKA"/>
    <property type="match status" value="1"/>
</dbReference>
<evidence type="ECO:0000256" key="6">
    <source>
        <dbReference type="ARBA" id="ARBA00022692"/>
    </source>
</evidence>
<dbReference type="Pfam" id="PF13426">
    <property type="entry name" value="PAS_9"/>
    <property type="match status" value="1"/>
</dbReference>
<dbReference type="InterPro" id="IPR001610">
    <property type="entry name" value="PAC"/>
</dbReference>
<dbReference type="PRINTS" id="PR00344">
    <property type="entry name" value="BCTRLSENSOR"/>
</dbReference>
<sequence length="599" mass="66237">MSIFLQDEGAGEPGGEAPGGWLAAIIEAWDGPIYVGGPDFRIRFMNRNFIAALGRDATGDLCFSALHGREEPCPWCSLEVFAGRKVSGFFQHPLTGRSYQVSNVPLPLPDGTFAKVAFIRESTEPEGLVRDLPVFRNIVDRLSDAILFFDPESGRVLYANDLACQGLGYDRETLLGMHLPDFAEAPPSLGDWHALPGRIDREGVAVFEARHRRSDGTFFAVEIKASRLQAGLQRFIVAVVRDISGRKEAESRLIEERNKVEAIMAAMGDGITVQDRDFRIIYQNEVLIRRRGNRYGEPCYRVYAGRDEVCDDCAAQRSFADGRVHRRPFTSTAPSGEILHLEITACPLHDADGEVVACVEVVRDVTEQKRLETSREEAFSAVSHEMRTPLTAVLGFAQFMEENATSPAQQREYLGLIVKEGERLKRLIDNLLSLQRLRAGFGLVSPAPVWIYPLIYEVAEHYRTPLISQRVEIDCLLDLPPVLGESVRLQEAVTNLLDNAVKYSPAESTIVLGGESDGDGVLLWVRNQGSGIPAEEREKIFERFYRLQGSNRPAGTGLGLALVREIAQAHGGRVWVDSEPDATTFFLSLPFAPSPAGPG</sequence>
<evidence type="ECO:0000259" key="13">
    <source>
        <dbReference type="PROSITE" id="PS50109"/>
    </source>
</evidence>
<evidence type="ECO:0000256" key="5">
    <source>
        <dbReference type="ARBA" id="ARBA00022679"/>
    </source>
</evidence>
<dbReference type="SMART" id="SM00388">
    <property type="entry name" value="HisKA"/>
    <property type="match status" value="1"/>
</dbReference>
<dbReference type="InterPro" id="IPR004358">
    <property type="entry name" value="Sig_transdc_His_kin-like_C"/>
</dbReference>
<dbReference type="STRING" id="1603606.DSOUD_0334"/>
<dbReference type="InterPro" id="IPR000014">
    <property type="entry name" value="PAS"/>
</dbReference>
<evidence type="ECO:0000256" key="4">
    <source>
        <dbReference type="ARBA" id="ARBA00022553"/>
    </source>
</evidence>
<dbReference type="SMART" id="SM00091">
    <property type="entry name" value="PAS"/>
    <property type="match status" value="2"/>
</dbReference>
<proteinExistence type="predicted"/>
<dbReference type="RefSeq" id="WP_053549361.1">
    <property type="nucleotide sequence ID" value="NZ_CP010802.1"/>
</dbReference>
<dbReference type="KEGG" id="des:DSOUD_0334"/>
<dbReference type="Gene3D" id="1.10.287.130">
    <property type="match status" value="1"/>
</dbReference>
<dbReference type="FunFam" id="1.10.287.130:FF:000001">
    <property type="entry name" value="Two-component sensor histidine kinase"/>
    <property type="match status" value="1"/>
</dbReference>
<keyword evidence="10" id="KW-1133">Transmembrane helix</keyword>